<feature type="compositionally biased region" description="Low complexity" evidence="1">
    <location>
        <begin position="1288"/>
        <end position="1300"/>
    </location>
</feature>
<gene>
    <name evidence="3" type="ORF">KFE25_004164</name>
</gene>
<feature type="region of interest" description="Disordered" evidence="1">
    <location>
        <begin position="1251"/>
        <end position="1463"/>
    </location>
</feature>
<dbReference type="PANTHER" id="PTHR45655:SF13">
    <property type="entry name" value="SOLUBLE GUANYLATE CYCLASE GCY-32-RELATED"/>
    <property type="match status" value="1"/>
</dbReference>
<evidence type="ECO:0000256" key="1">
    <source>
        <dbReference type="SAM" id="MobiDB-lite"/>
    </source>
</evidence>
<feature type="compositionally biased region" description="Pro residues" evidence="1">
    <location>
        <begin position="616"/>
        <end position="628"/>
    </location>
</feature>
<dbReference type="Gene3D" id="3.90.1520.10">
    <property type="entry name" value="H-NOX domain"/>
    <property type="match status" value="1"/>
</dbReference>
<protein>
    <recommendedName>
        <fullName evidence="2">Heme NO-binding domain-containing protein</fullName>
    </recommendedName>
</protein>
<feature type="compositionally biased region" description="Low complexity" evidence="1">
    <location>
        <begin position="629"/>
        <end position="669"/>
    </location>
</feature>
<dbReference type="GO" id="GO:0020037">
    <property type="term" value="F:heme binding"/>
    <property type="evidence" value="ECO:0007669"/>
    <property type="project" value="InterPro"/>
</dbReference>
<dbReference type="InterPro" id="IPR024096">
    <property type="entry name" value="NO_sig/Golgi_transp_ligand-bd"/>
</dbReference>
<organism evidence="3 4">
    <name type="scientific">Diacronema lutheri</name>
    <name type="common">Unicellular marine alga</name>
    <name type="synonym">Monochrysis lutheri</name>
    <dbReference type="NCBI Taxonomy" id="2081491"/>
    <lineage>
        <taxon>Eukaryota</taxon>
        <taxon>Haptista</taxon>
        <taxon>Haptophyta</taxon>
        <taxon>Pavlovophyceae</taxon>
        <taxon>Pavlovales</taxon>
        <taxon>Pavlovaceae</taxon>
        <taxon>Diacronema</taxon>
    </lineage>
</organism>
<comment type="caution">
    <text evidence="3">The sequence shown here is derived from an EMBL/GenBank/DDBJ whole genome shotgun (WGS) entry which is preliminary data.</text>
</comment>
<accession>A0A8J5X702</accession>
<dbReference type="InterPro" id="IPR011644">
    <property type="entry name" value="Heme_NO-bd"/>
</dbReference>
<dbReference type="InterPro" id="IPR038158">
    <property type="entry name" value="H-NOX_domain_sf"/>
</dbReference>
<dbReference type="SUPFAM" id="SSF111126">
    <property type="entry name" value="Ligand-binding domain in the NO signalling and Golgi transport"/>
    <property type="match status" value="1"/>
</dbReference>
<feature type="region of interest" description="Disordered" evidence="1">
    <location>
        <begin position="608"/>
        <end position="669"/>
    </location>
</feature>
<dbReference type="EMBL" id="JAGTXO010000068">
    <property type="protein sequence ID" value="KAG8457528.1"/>
    <property type="molecule type" value="Genomic_DNA"/>
</dbReference>
<feature type="compositionally biased region" description="Basic residues" evidence="1">
    <location>
        <begin position="1439"/>
        <end position="1448"/>
    </location>
</feature>
<sequence length="1566" mass="162109">MHGLIHTVLKALLDEREPSAWARARARALADMARDVAPVVAPDDTLVRAEQYPDCLSKSLLVATLDELELELADGLRLIGKAHIEHVARAGYLKLLGALGSDVRELMLNLNLLHTNLERSFRRSSMPIFDYRLLADGSSRLSYASDRRGLEYVVEGAVPALAERLYGESILMVPIVPPEGSSAAWQVWVLGRAAVARASEPLASGTPAAPFSPGDVHDALAQLFVTAESSNEQRRTRGAADSPRGSIERSAFDLNAFAHSLPARSPLATVAERAWWRSGVAAGAEAKDPTSHAPRDSWRWPAAALASHGWRGLLSAWRARARASPAPGVVRGGGLPSPRSAVRLARRSRATAMATAVAAELGADVRALAAHEFAHMLEQVEAGTEADADDAGAESGAAPLEFGAAPLESGAGYESPGEDAVFHDTLEVQPPSRTPEAADDDDAAAERARPRAGRARAASAAARGAASVGAAAEDAARGGQDADAAGDVADARPMLAVLSALVLPVLPTRGASWNSAHAAPLHVSPMTSHERAALVRELDVLSALAQRHPTPELLLLRGVHVATVSADWTTPERLPVAASFWAVPNGRLEDYLLSQPIGPCAAGACGAWGTRQRQPAPSPAAPAAPAAPPRAASIDAPCPAGAGAARSAGQATPSWLSPGAPAAAPESGARCPPAAKAPLWFVSHVWSPPEDWDSAIAYAQAKAMEVSFACKDLQAAAECAAGACSAAHAADAGGCSSAPPAPPEPRLWIDKACCPQEHSLLDLCVGQIGGFLGQCDAMIVLCTHNYFSRMWCLFEWGLFLLSRPPSAVHVSAELFLKPENAPRYADAIRRISVMTTAVAVPAQRRVLRALIQRSFVSDAAFERFAQCTAIALLARAAAKRAARGYGYSRLLASFADLASELLFETLAVALRRANPTEWRRTAVESGSALLRLPRARSPPDSPSPPDSAPDSACSSDAEPDAHAARAACSAPAVAHARAPMRSLAGVSAAHDGDGRRMDRTDVVAITASTQPLPARHATFGHFGRANGTADGAPLRTCCRQRARRTAHGTTQQRHGRLCATWDGETCTACAELALRAAEELADPAPPRARSSNASPTVVVRHPVALAARGGAAQRAGAAARARADAVVGAAAVGAAAGLDDVGESTDGEEAPLFVSVGTTLAHERAPPVAETAQRAPRQMADGAPATAWNGGVAPLAHSAALTARTDAVSVRSAHSEQTAPVSAVRVDGGSALPPSTLTARADAVSVRSVRSVRSEHSELTAPVSAVRVDGGSALPPSTHGDNERADGARAAAQLRRAGSAPLLRVDTPHGGDEAVPGTPPVGSSPRAPAAAGAVARPDEHSSAGGDASRAEQAVAGGARAHSREVDAAVGSGVDALDGGAAGSDEPAHRERRARASTGCAPRRAPPTRTAAEAASAATIEAVVAELGRPSRSASPTVSGRRRPRKSAPRRSVCAPGTPSGGVDSWHDTYMQHVDAWFAADVEPLLLKLREHVVRRACASQAGAGAQPEKGAKERLPFGGRAGNGRRASGAGEVGRAFELRFGGAGKQMSRSCRWLRSADAPARQSA</sequence>
<keyword evidence="4" id="KW-1185">Reference proteome</keyword>
<proteinExistence type="predicted"/>
<evidence type="ECO:0000259" key="2">
    <source>
        <dbReference type="Pfam" id="PF07700"/>
    </source>
</evidence>
<name>A0A8J5X702_DIALT</name>
<evidence type="ECO:0000313" key="4">
    <source>
        <dbReference type="Proteomes" id="UP000751190"/>
    </source>
</evidence>
<feature type="region of interest" description="Disordered" evidence="1">
    <location>
        <begin position="1500"/>
        <end position="1529"/>
    </location>
</feature>
<feature type="compositionally biased region" description="Low complexity" evidence="1">
    <location>
        <begin position="1320"/>
        <end position="1335"/>
    </location>
</feature>
<dbReference type="Pfam" id="PF07700">
    <property type="entry name" value="HNOB"/>
    <property type="match status" value="1"/>
</dbReference>
<dbReference type="PANTHER" id="PTHR45655">
    <property type="entry name" value="GUANYLATE CYCLASE SOLUBLE SUBUNIT BETA-2"/>
    <property type="match status" value="1"/>
</dbReference>
<reference evidence="3" key="1">
    <citation type="submission" date="2021-05" db="EMBL/GenBank/DDBJ databases">
        <title>The genome of the haptophyte Pavlova lutheri (Diacronema luteri, Pavlovales) - a model for lipid biosynthesis in eukaryotic algae.</title>
        <authorList>
            <person name="Hulatt C.J."/>
            <person name="Posewitz M.C."/>
        </authorList>
    </citation>
    <scope>NUCLEOTIDE SEQUENCE</scope>
    <source>
        <strain evidence="3">NIVA-4/92</strain>
    </source>
</reference>
<feature type="compositionally biased region" description="Low complexity" evidence="1">
    <location>
        <begin position="1400"/>
        <end position="1425"/>
    </location>
</feature>
<feature type="region of interest" description="Disordered" evidence="1">
    <location>
        <begin position="430"/>
        <end position="458"/>
    </location>
</feature>
<dbReference type="Proteomes" id="UP000751190">
    <property type="component" value="Unassembled WGS sequence"/>
</dbReference>
<feature type="domain" description="Heme NO-binding" evidence="2">
    <location>
        <begin position="43"/>
        <end position="170"/>
    </location>
</feature>
<feature type="region of interest" description="Disordered" evidence="1">
    <location>
        <begin position="929"/>
        <end position="959"/>
    </location>
</feature>
<evidence type="ECO:0000313" key="3">
    <source>
        <dbReference type="EMBL" id="KAG8457528.1"/>
    </source>
</evidence>